<feature type="domain" description="4Fe-4S ferredoxin-type" evidence="10">
    <location>
        <begin position="50"/>
        <end position="79"/>
    </location>
</feature>
<dbReference type="SUPFAM" id="SSF102114">
    <property type="entry name" value="Radical SAM enzymes"/>
    <property type="match status" value="1"/>
</dbReference>
<evidence type="ECO:0000256" key="7">
    <source>
        <dbReference type="ARBA" id="ARBA00023004"/>
    </source>
</evidence>
<proteinExistence type="inferred from homology"/>
<evidence type="ECO:0000313" key="12">
    <source>
        <dbReference type="EMBL" id="GAA0736095.1"/>
    </source>
</evidence>
<dbReference type="Proteomes" id="UP001501510">
    <property type="component" value="Unassembled WGS sequence"/>
</dbReference>
<dbReference type="InterPro" id="IPR006638">
    <property type="entry name" value="Elp3/MiaA/NifB-like_rSAM"/>
</dbReference>
<evidence type="ECO:0000259" key="11">
    <source>
        <dbReference type="PROSITE" id="PS51918"/>
    </source>
</evidence>
<dbReference type="InterPro" id="IPR040074">
    <property type="entry name" value="BssD/PflA/YjjW"/>
</dbReference>
<dbReference type="InterPro" id="IPR007197">
    <property type="entry name" value="rSAM"/>
</dbReference>
<dbReference type="InterPro" id="IPR017896">
    <property type="entry name" value="4Fe4S_Fe-S-bd"/>
</dbReference>
<evidence type="ECO:0000256" key="2">
    <source>
        <dbReference type="ARBA" id="ARBA00009777"/>
    </source>
</evidence>
<evidence type="ECO:0000256" key="9">
    <source>
        <dbReference type="ARBA" id="ARBA00047365"/>
    </source>
</evidence>
<dbReference type="CDD" id="cd01335">
    <property type="entry name" value="Radical_SAM"/>
    <property type="match status" value="1"/>
</dbReference>
<comment type="similarity">
    <text evidence="2">Belongs to the organic radical-activating enzymes family.</text>
</comment>
<dbReference type="PROSITE" id="PS00198">
    <property type="entry name" value="4FE4S_FER_1"/>
    <property type="match status" value="1"/>
</dbReference>
<dbReference type="PANTHER" id="PTHR30352:SF4">
    <property type="entry name" value="PYRUVATE FORMATE-LYASE 2-ACTIVATING ENZYME"/>
    <property type="match status" value="1"/>
</dbReference>
<dbReference type="SMART" id="SM00729">
    <property type="entry name" value="Elp3"/>
    <property type="match status" value="1"/>
</dbReference>
<keyword evidence="13" id="KW-1185">Reference proteome</keyword>
<evidence type="ECO:0000313" key="13">
    <source>
        <dbReference type="Proteomes" id="UP001501510"/>
    </source>
</evidence>
<comment type="caution">
    <text evidence="12">The sequence shown here is derived from an EMBL/GenBank/DDBJ whole genome shotgun (WGS) entry which is preliminary data.</text>
</comment>
<accession>A0ABN1JCP5</accession>
<evidence type="ECO:0000259" key="10">
    <source>
        <dbReference type="PROSITE" id="PS51379"/>
    </source>
</evidence>
<reference evidence="12 13" key="1">
    <citation type="journal article" date="2019" name="Int. J. Syst. Evol. Microbiol.">
        <title>The Global Catalogue of Microorganisms (GCM) 10K type strain sequencing project: providing services to taxonomists for standard genome sequencing and annotation.</title>
        <authorList>
            <consortium name="The Broad Institute Genomics Platform"/>
            <consortium name="The Broad Institute Genome Sequencing Center for Infectious Disease"/>
            <person name="Wu L."/>
            <person name="Ma J."/>
        </authorList>
    </citation>
    <scope>NUCLEOTIDE SEQUENCE [LARGE SCALE GENOMIC DNA]</scope>
    <source>
        <strain evidence="12 13">JCM 1407</strain>
    </source>
</reference>
<gene>
    <name evidence="12" type="primary">hpdA</name>
    <name evidence="12" type="ORF">GCM10008906_10670</name>
</gene>
<dbReference type="SFLD" id="SFLDG01066">
    <property type="entry name" value="organic_radical-activating_enz"/>
    <property type="match status" value="1"/>
</dbReference>
<dbReference type="SUPFAM" id="SSF54862">
    <property type="entry name" value="4Fe-4S ferredoxins"/>
    <property type="match status" value="1"/>
</dbReference>
<keyword evidence="6" id="KW-0560">Oxidoreductase</keyword>
<dbReference type="InterPro" id="IPR017900">
    <property type="entry name" value="4Fe4S_Fe_S_CS"/>
</dbReference>
<keyword evidence="8" id="KW-0411">Iron-sulfur</keyword>
<comment type="cofactor">
    <cofactor evidence="1">
        <name>[4Fe-4S] cluster</name>
        <dbReference type="ChEBI" id="CHEBI:49883"/>
    </cofactor>
</comment>
<organism evidence="12 13">
    <name type="scientific">Clostridium oceanicum</name>
    <dbReference type="NCBI Taxonomy" id="1543"/>
    <lineage>
        <taxon>Bacteria</taxon>
        <taxon>Bacillati</taxon>
        <taxon>Bacillota</taxon>
        <taxon>Clostridia</taxon>
        <taxon>Eubacteriales</taxon>
        <taxon>Clostridiaceae</taxon>
        <taxon>Clostridium</taxon>
    </lineage>
</organism>
<dbReference type="InterPro" id="IPR001989">
    <property type="entry name" value="Radical_activat_CS"/>
</dbReference>
<dbReference type="PROSITE" id="PS51918">
    <property type="entry name" value="RADICAL_SAM"/>
    <property type="match status" value="1"/>
</dbReference>
<dbReference type="InterPro" id="IPR034457">
    <property type="entry name" value="Organic_radical-activating"/>
</dbReference>
<feature type="domain" description="4Fe-4S ferredoxin-type" evidence="10">
    <location>
        <begin position="84"/>
        <end position="115"/>
    </location>
</feature>
<dbReference type="PANTHER" id="PTHR30352">
    <property type="entry name" value="PYRUVATE FORMATE-LYASE-ACTIVATING ENZYME"/>
    <property type="match status" value="1"/>
</dbReference>
<dbReference type="Pfam" id="PF13353">
    <property type="entry name" value="Fer4_12"/>
    <property type="match status" value="1"/>
</dbReference>
<keyword evidence="5" id="KW-0479">Metal-binding</keyword>
<keyword evidence="7" id="KW-0408">Iron</keyword>
<dbReference type="InterPro" id="IPR058240">
    <property type="entry name" value="rSAM_sf"/>
</dbReference>
<dbReference type="RefSeq" id="WP_343759579.1">
    <property type="nucleotide sequence ID" value="NZ_BAAACG010000006.1"/>
</dbReference>
<keyword evidence="4" id="KW-0949">S-adenosyl-L-methionine</keyword>
<dbReference type="PROSITE" id="PS01087">
    <property type="entry name" value="RADICAL_ACTIVATING"/>
    <property type="match status" value="1"/>
</dbReference>
<evidence type="ECO:0000256" key="5">
    <source>
        <dbReference type="ARBA" id="ARBA00022723"/>
    </source>
</evidence>
<dbReference type="NCBIfam" id="TIGR02494">
    <property type="entry name" value="PFLE_PFLC"/>
    <property type="match status" value="1"/>
</dbReference>
<dbReference type="PROSITE" id="PS51379">
    <property type="entry name" value="4FE4S_FER_2"/>
    <property type="match status" value="2"/>
</dbReference>
<evidence type="ECO:0000256" key="6">
    <source>
        <dbReference type="ARBA" id="ARBA00023002"/>
    </source>
</evidence>
<evidence type="ECO:0000256" key="4">
    <source>
        <dbReference type="ARBA" id="ARBA00022691"/>
    </source>
</evidence>
<dbReference type="Pfam" id="PF04055">
    <property type="entry name" value="Radical_SAM"/>
    <property type="match status" value="1"/>
</dbReference>
<evidence type="ECO:0000256" key="3">
    <source>
        <dbReference type="ARBA" id="ARBA00022485"/>
    </source>
</evidence>
<dbReference type="NCBIfam" id="NF033719">
    <property type="entry name" value="ind_deCO2_activ"/>
    <property type="match status" value="1"/>
</dbReference>
<dbReference type="Gene3D" id="3.30.70.20">
    <property type="match status" value="1"/>
</dbReference>
<dbReference type="InterPro" id="IPR054981">
    <property type="entry name" value="Ind_deCO2_activ"/>
</dbReference>
<dbReference type="SFLD" id="SFLDS00029">
    <property type="entry name" value="Radical_SAM"/>
    <property type="match status" value="1"/>
</dbReference>
<dbReference type="InterPro" id="IPR012839">
    <property type="entry name" value="Organic_radical_activase"/>
</dbReference>
<evidence type="ECO:0000256" key="1">
    <source>
        <dbReference type="ARBA" id="ARBA00001966"/>
    </source>
</evidence>
<protein>
    <submittedName>
        <fullName evidence="12">4-hydroxyphenylacetate decarboxylase activase</fullName>
    </submittedName>
</protein>
<name>A0ABN1JCP5_9CLOT</name>
<sequence length="308" mass="35021">MINYEKEGMVFDVQSFSLHDGPGIRTIIFLKGCPLKCLWCANPEGQNPLKEIRYHKTKCTECLDCIKSCPKDAIRSDYDSKGKLIIKFDKHKCINCVNLNCKDACFDDALKVTGKSMTVDEIIKIIKRDMPYYRNKGGITLSGGDPTYQHEFALEILKACKEEYIHTTIESAMFLKPSIVKEFINLTDLFLIDIKHMNSTRHKDLTGVPNNLILENISTISKNKPVVIRVPIIPGLNDDDENIKETAKFSLENKIERINILPYHKLGQGKYEQLGMKYKIPNIEPPSLNKMNHIKDIIESIGITCVIG</sequence>
<keyword evidence="3" id="KW-0004">4Fe-4S</keyword>
<evidence type="ECO:0000256" key="8">
    <source>
        <dbReference type="ARBA" id="ARBA00023014"/>
    </source>
</evidence>
<comment type="catalytic activity">
    <reaction evidence="9">
        <text>glycyl-[protein] + reduced [flavodoxin] + S-adenosyl-L-methionine = glycin-2-yl radical-[protein] + semiquinone [flavodoxin] + 5'-deoxyadenosine + L-methionine + H(+)</text>
        <dbReference type="Rhea" id="RHEA:61976"/>
        <dbReference type="Rhea" id="RHEA-COMP:10622"/>
        <dbReference type="Rhea" id="RHEA-COMP:14480"/>
        <dbReference type="Rhea" id="RHEA-COMP:15993"/>
        <dbReference type="Rhea" id="RHEA-COMP:15994"/>
        <dbReference type="ChEBI" id="CHEBI:15378"/>
        <dbReference type="ChEBI" id="CHEBI:17319"/>
        <dbReference type="ChEBI" id="CHEBI:29947"/>
        <dbReference type="ChEBI" id="CHEBI:32722"/>
        <dbReference type="ChEBI" id="CHEBI:57618"/>
        <dbReference type="ChEBI" id="CHEBI:57844"/>
        <dbReference type="ChEBI" id="CHEBI:59789"/>
        <dbReference type="ChEBI" id="CHEBI:140311"/>
    </reaction>
</comment>
<feature type="domain" description="Radical SAM core" evidence="11">
    <location>
        <begin position="19"/>
        <end position="304"/>
    </location>
</feature>
<dbReference type="PIRSF" id="PIRSF000371">
    <property type="entry name" value="PFL_act_enz"/>
    <property type="match status" value="1"/>
</dbReference>
<dbReference type="EMBL" id="BAAACG010000006">
    <property type="protein sequence ID" value="GAA0736095.1"/>
    <property type="molecule type" value="Genomic_DNA"/>
</dbReference>
<dbReference type="Gene3D" id="3.80.30.10">
    <property type="entry name" value="pyruvate-formate lyase- activating enzyme"/>
    <property type="match status" value="1"/>
</dbReference>
<dbReference type="SFLD" id="SFLDG01118">
    <property type="entry name" value="activating_enzymes__group_2"/>
    <property type="match status" value="1"/>
</dbReference>